<evidence type="ECO:0000313" key="3">
    <source>
        <dbReference type="Proteomes" id="UP001479436"/>
    </source>
</evidence>
<feature type="signal peptide" evidence="1">
    <location>
        <begin position="1"/>
        <end position="23"/>
    </location>
</feature>
<dbReference type="Proteomes" id="UP001479436">
    <property type="component" value="Unassembled WGS sequence"/>
</dbReference>
<sequence length="88" mass="9769">MYIKSGTILVVCVLITFVCLVAGSPIPQTSEASAHDSSRGTWKQQLERAVDYKPGDEYEENEFEDYADNISLLLPDGSEPAQNQDEDE</sequence>
<organism evidence="2 3">
    <name type="scientific">Basidiobolus ranarum</name>
    <dbReference type="NCBI Taxonomy" id="34480"/>
    <lineage>
        <taxon>Eukaryota</taxon>
        <taxon>Fungi</taxon>
        <taxon>Fungi incertae sedis</taxon>
        <taxon>Zoopagomycota</taxon>
        <taxon>Entomophthoromycotina</taxon>
        <taxon>Basidiobolomycetes</taxon>
        <taxon>Basidiobolales</taxon>
        <taxon>Basidiobolaceae</taxon>
        <taxon>Basidiobolus</taxon>
    </lineage>
</organism>
<accession>A0ABR2VY18</accession>
<evidence type="ECO:0008006" key="4">
    <source>
        <dbReference type="Google" id="ProtNLM"/>
    </source>
</evidence>
<name>A0ABR2VY18_9FUNG</name>
<gene>
    <name evidence="2" type="ORF">K7432_008773</name>
</gene>
<keyword evidence="3" id="KW-1185">Reference proteome</keyword>
<evidence type="ECO:0000313" key="2">
    <source>
        <dbReference type="EMBL" id="KAK9709818.1"/>
    </source>
</evidence>
<dbReference type="EMBL" id="JASJQH010007379">
    <property type="protein sequence ID" value="KAK9709818.1"/>
    <property type="molecule type" value="Genomic_DNA"/>
</dbReference>
<keyword evidence="1" id="KW-0732">Signal</keyword>
<protein>
    <recommendedName>
        <fullName evidence="4">Secreted protein</fullName>
    </recommendedName>
</protein>
<comment type="caution">
    <text evidence="2">The sequence shown here is derived from an EMBL/GenBank/DDBJ whole genome shotgun (WGS) entry which is preliminary data.</text>
</comment>
<proteinExistence type="predicted"/>
<feature type="chain" id="PRO_5045673385" description="Secreted protein" evidence="1">
    <location>
        <begin position="24"/>
        <end position="88"/>
    </location>
</feature>
<reference evidence="2 3" key="1">
    <citation type="submission" date="2023-04" db="EMBL/GenBank/DDBJ databases">
        <title>Genome of Basidiobolus ranarum AG-B5.</title>
        <authorList>
            <person name="Stajich J.E."/>
            <person name="Carter-House D."/>
            <person name="Gryganskyi A."/>
        </authorList>
    </citation>
    <scope>NUCLEOTIDE SEQUENCE [LARGE SCALE GENOMIC DNA]</scope>
    <source>
        <strain evidence="2 3">AG-B5</strain>
    </source>
</reference>
<evidence type="ECO:0000256" key="1">
    <source>
        <dbReference type="SAM" id="SignalP"/>
    </source>
</evidence>